<evidence type="ECO:0000256" key="5">
    <source>
        <dbReference type="ARBA" id="ARBA00022692"/>
    </source>
</evidence>
<proteinExistence type="inferred from homology"/>
<feature type="transmembrane region" description="Helical" evidence="8">
    <location>
        <begin position="37"/>
        <end position="56"/>
    </location>
</feature>
<gene>
    <name evidence="9" type="ORF">HLB29_01515</name>
</gene>
<name>A0ABR6TIY4_9FIRM</name>
<evidence type="ECO:0000256" key="2">
    <source>
        <dbReference type="ARBA" id="ARBA00010145"/>
    </source>
</evidence>
<evidence type="ECO:0000313" key="9">
    <source>
        <dbReference type="EMBL" id="MBC2575362.1"/>
    </source>
</evidence>
<organism evidence="9 10">
    <name type="scientific">Peptostreptococcus canis</name>
    <dbReference type="NCBI Taxonomy" id="1159213"/>
    <lineage>
        <taxon>Bacteria</taxon>
        <taxon>Bacillati</taxon>
        <taxon>Bacillota</taxon>
        <taxon>Clostridia</taxon>
        <taxon>Peptostreptococcales</taxon>
        <taxon>Peptostreptococcaceae</taxon>
        <taxon>Peptostreptococcus</taxon>
    </lineage>
</organism>
<feature type="transmembrane region" description="Helical" evidence="8">
    <location>
        <begin position="6"/>
        <end position="25"/>
    </location>
</feature>
<dbReference type="Pfam" id="PF03547">
    <property type="entry name" value="Mem_trans"/>
    <property type="match status" value="1"/>
</dbReference>
<reference evidence="9 10" key="1">
    <citation type="submission" date="2020-05" db="EMBL/GenBank/DDBJ databases">
        <title>Draft genome of xy-202 and genomic insight in genome of the genus Peptostreptococcus.</title>
        <authorList>
            <person name="Zhang Z."/>
        </authorList>
    </citation>
    <scope>NUCLEOTIDE SEQUENCE [LARGE SCALE GENOMIC DNA]</scope>
    <source>
        <strain evidence="9 10">DSM 27025</strain>
    </source>
</reference>
<dbReference type="PANTHER" id="PTHR36838">
    <property type="entry name" value="AUXIN EFFLUX CARRIER FAMILY PROTEIN"/>
    <property type="match status" value="1"/>
</dbReference>
<keyword evidence="5 8" id="KW-0812">Transmembrane</keyword>
<dbReference type="InterPro" id="IPR004776">
    <property type="entry name" value="Mem_transp_PIN-like"/>
</dbReference>
<feature type="transmembrane region" description="Helical" evidence="8">
    <location>
        <begin position="303"/>
        <end position="327"/>
    </location>
</feature>
<dbReference type="Proteomes" id="UP000713904">
    <property type="component" value="Unassembled WGS sequence"/>
</dbReference>
<evidence type="ECO:0000256" key="4">
    <source>
        <dbReference type="ARBA" id="ARBA00022475"/>
    </source>
</evidence>
<dbReference type="InterPro" id="IPR038770">
    <property type="entry name" value="Na+/solute_symporter_sf"/>
</dbReference>
<comment type="subcellular location">
    <subcellularLocation>
        <location evidence="1">Cell membrane</location>
        <topology evidence="1">Multi-pass membrane protein</topology>
    </subcellularLocation>
</comment>
<keyword evidence="3" id="KW-0813">Transport</keyword>
<feature type="transmembrane region" description="Helical" evidence="8">
    <location>
        <begin position="245"/>
        <end position="270"/>
    </location>
</feature>
<feature type="transmembrane region" description="Helical" evidence="8">
    <location>
        <begin position="276"/>
        <end position="296"/>
    </location>
</feature>
<sequence length="334" mass="36896">MNNFIFALNATMPIFFVILIGNILRRRNIINKEWIKMSDKLAFKIAMPTILFLDIATMDKMDGGNLKFIAFCIIATTIMFFGIWIIAKIFIKDKTMVGSFTQGASRGSAAVLGIPFVQNIYGNSGLVPLMILAAVPLFNAYSIIILAFSSKSNLKNIENSDKSNNWKSHGKTKKKVRINYGLILKSILTNPLIIGIAVGFLFFIFGIEIPNIILKTLKTIGNMAVPLMLISIGGDFTLNDLNSRFGISFVATIIKLIILPLITLPVAIHFGIEKSGLLAILIMVGAPSAISGYIMSKNMDNDYVLMSNIVVMTTLFSSVTFTLWLFILKSFNLL</sequence>
<evidence type="ECO:0000256" key="1">
    <source>
        <dbReference type="ARBA" id="ARBA00004651"/>
    </source>
</evidence>
<feature type="transmembrane region" description="Helical" evidence="8">
    <location>
        <begin position="103"/>
        <end position="121"/>
    </location>
</feature>
<accession>A0ABR6TIY4</accession>
<keyword evidence="4" id="KW-1003">Cell membrane</keyword>
<comment type="caution">
    <text evidence="9">The sequence shown here is derived from an EMBL/GenBank/DDBJ whole genome shotgun (WGS) entry which is preliminary data.</text>
</comment>
<feature type="transmembrane region" description="Helical" evidence="8">
    <location>
        <begin position="127"/>
        <end position="148"/>
    </location>
</feature>
<keyword evidence="6 8" id="KW-1133">Transmembrane helix</keyword>
<keyword evidence="7 8" id="KW-0472">Membrane</keyword>
<feature type="transmembrane region" description="Helical" evidence="8">
    <location>
        <begin position="219"/>
        <end position="238"/>
    </location>
</feature>
<keyword evidence="10" id="KW-1185">Reference proteome</keyword>
<protein>
    <submittedName>
        <fullName evidence="9">AEC family transporter</fullName>
    </submittedName>
</protein>
<evidence type="ECO:0000256" key="3">
    <source>
        <dbReference type="ARBA" id="ARBA00022448"/>
    </source>
</evidence>
<evidence type="ECO:0000256" key="8">
    <source>
        <dbReference type="SAM" id="Phobius"/>
    </source>
</evidence>
<dbReference type="RefSeq" id="WP_185623393.1">
    <property type="nucleotide sequence ID" value="NZ_JABGBW010000001.1"/>
</dbReference>
<feature type="transmembrane region" description="Helical" evidence="8">
    <location>
        <begin position="68"/>
        <end position="91"/>
    </location>
</feature>
<evidence type="ECO:0000256" key="7">
    <source>
        <dbReference type="ARBA" id="ARBA00023136"/>
    </source>
</evidence>
<dbReference type="Gene3D" id="1.20.1530.20">
    <property type="match status" value="1"/>
</dbReference>
<evidence type="ECO:0000256" key="6">
    <source>
        <dbReference type="ARBA" id="ARBA00022989"/>
    </source>
</evidence>
<comment type="similarity">
    <text evidence="2">Belongs to the auxin efflux carrier (TC 2.A.69) family.</text>
</comment>
<dbReference type="EMBL" id="JABGBW010000001">
    <property type="protein sequence ID" value="MBC2575362.1"/>
    <property type="molecule type" value="Genomic_DNA"/>
</dbReference>
<evidence type="ECO:0000313" key="10">
    <source>
        <dbReference type="Proteomes" id="UP000713904"/>
    </source>
</evidence>
<feature type="transmembrane region" description="Helical" evidence="8">
    <location>
        <begin position="182"/>
        <end position="207"/>
    </location>
</feature>